<keyword evidence="1" id="KW-0677">Repeat</keyword>
<feature type="compositionally biased region" description="Basic and acidic residues" evidence="3">
    <location>
        <begin position="190"/>
        <end position="216"/>
    </location>
</feature>
<gene>
    <name evidence="4" type="ORF">WN944_011925</name>
</gene>
<dbReference type="PROSITE" id="PS51375">
    <property type="entry name" value="PPR"/>
    <property type="match status" value="3"/>
</dbReference>
<evidence type="ECO:0000256" key="3">
    <source>
        <dbReference type="SAM" id="MobiDB-lite"/>
    </source>
</evidence>
<evidence type="ECO:0000313" key="5">
    <source>
        <dbReference type="Proteomes" id="UP001428341"/>
    </source>
</evidence>
<protein>
    <recommendedName>
        <fullName evidence="6">Pentatricopeptide repeat-containing protein</fullName>
    </recommendedName>
</protein>
<evidence type="ECO:0008006" key="6">
    <source>
        <dbReference type="Google" id="ProtNLM"/>
    </source>
</evidence>
<reference evidence="4 5" key="1">
    <citation type="submission" date="2024-05" db="EMBL/GenBank/DDBJ databases">
        <title>Haplotype-resolved chromosome-level genome assembly of Huyou (Citrus changshanensis).</title>
        <authorList>
            <person name="Miao C."/>
            <person name="Chen W."/>
            <person name="Wu Y."/>
            <person name="Wang L."/>
            <person name="Zhao S."/>
            <person name="Grierson D."/>
            <person name="Xu C."/>
            <person name="Chen K."/>
        </authorList>
    </citation>
    <scope>NUCLEOTIDE SEQUENCE [LARGE SCALE GENOMIC DNA]</scope>
    <source>
        <strain evidence="4">01-14</strain>
        <tissue evidence="4">Leaf</tissue>
    </source>
</reference>
<feature type="region of interest" description="Disordered" evidence="3">
    <location>
        <begin position="190"/>
        <end position="225"/>
    </location>
</feature>
<dbReference type="Gene3D" id="1.25.40.10">
    <property type="entry name" value="Tetratricopeptide repeat domain"/>
    <property type="match status" value="3"/>
</dbReference>
<feature type="repeat" description="PPR" evidence="2">
    <location>
        <begin position="876"/>
        <end position="910"/>
    </location>
</feature>
<keyword evidence="5" id="KW-1185">Reference proteome</keyword>
<feature type="region of interest" description="Disordered" evidence="3">
    <location>
        <begin position="407"/>
        <end position="426"/>
    </location>
</feature>
<dbReference type="PANTHER" id="PTHR46935:SF1">
    <property type="entry name" value="OS01G0674700 PROTEIN"/>
    <property type="match status" value="1"/>
</dbReference>
<dbReference type="FunFam" id="1.25.40.10:FF:001393">
    <property type="entry name" value="Pentatricopeptide repeat-containing protein chloroplastic"/>
    <property type="match status" value="1"/>
</dbReference>
<proteinExistence type="predicted"/>
<dbReference type="InterPro" id="IPR044645">
    <property type="entry name" value="DG1/EMB2279-like"/>
</dbReference>
<dbReference type="AlphaFoldDB" id="A0AAP0QZ73"/>
<dbReference type="FunFam" id="1.25.40.10:FF:000363">
    <property type="entry name" value="Pentatricopeptide repeat-containing protein"/>
    <property type="match status" value="1"/>
</dbReference>
<sequence length="1055" mass="120826">MEVLIMTNAQVGTSCLGRNGSITLDCNWKQCPSSKMLNSRHSILGIGLKTKNVKNSRSFMLRKLRCGTISAMSDEKSDKRLVGGGVLEKEFEFKPSFSEYLKDMETWKSGQLRKQDHKSNRYNSKDSSRENNGLRTSSSRRDDTIIKGRKFEGYSNKEMITRVVKHQELCGNGNGVTQHEEAVRGKFDRKGSVIRKSTQDHRLNRYMSKDGSRGKDVWTPSSGRDDTNVKLQKFEGYSNKKFLSRVLEHQELCGNNNGVTQPEEAVRGKFDRTGSATRKSNGKLNSKECLVDMKVKGNFRRETMGERQLHYQSIGVESELNNSHPEKVKKFQNARNSSMILVNNKKNGITVYPRGELLHDRDSPKMIQTKGKSFEKREVGDRNHESLGGENVTDLIKISKNTHEEIERKSRRLTSGSKSFLEEGDDDSWGEERAAFKTFEEGNDIMDKRRVSRMEMEERIQKLARHVVVIPMSLDDPRLNLHQLPAIKFNRLNGADINLPEWIFSKMMRSAQIRYSDHCILRVIQILGKLGNWRRVLQVIEWLQMRERFKSYRLRYIYTTALYVLGKARRPVEALNVFLTMQQQMSSYPDTVAYRSIAVTLGQAGHIKELFDVIDSMRSLPKKKFKTGTFERWDPRLEPDIVVYNAVSSTLFVIIYIGETVQVLNACVRRKQWEGAFWVLQQLKQQGQKPSATTYGLVMEVMLACGKYNLVYEFFRKVQKSYIPNALAYKVLVNTLWREGKTDEAVSAVEDMERRGIVGSAALYYDLARCLCSAGKCEEALMQMDKICKVANKPLVVSYTGLIQACLDSGNIQNAAYIFNQMKNFCSPNLVTCNIMVKAYLEHGLFEEAMKLFQEMAEDSNHINREYDKKGLVIPDIYTFNTMLDACAAEKRWDDLELVYKRMLHHGLHFNAKRHLRMILDASRAGKVELLEITWEHLARADRITPPALIKERFCNRLENKDYGSAISCLVSHPVSGSPEFSRNAWLKFFKENSQHFGQDTLIRLLHEASSSLTTRNGSPYPVLQNLISSCKDFLRTQSPAPVVNLTGTPLYSSI</sequence>
<dbReference type="NCBIfam" id="TIGR00756">
    <property type="entry name" value="PPR"/>
    <property type="match status" value="2"/>
</dbReference>
<dbReference type="InterPro" id="IPR002885">
    <property type="entry name" value="PPR_rpt"/>
</dbReference>
<feature type="compositionally biased region" description="Basic and acidic residues" evidence="3">
    <location>
        <begin position="113"/>
        <end position="129"/>
    </location>
</feature>
<name>A0AAP0QZ73_9ROSI</name>
<dbReference type="GO" id="GO:0009507">
    <property type="term" value="C:chloroplast"/>
    <property type="evidence" value="ECO:0007669"/>
    <property type="project" value="TreeGrafter"/>
</dbReference>
<dbReference type="Proteomes" id="UP001428341">
    <property type="component" value="Unassembled WGS sequence"/>
</dbReference>
<dbReference type="EMBL" id="JBCGBO010000002">
    <property type="protein sequence ID" value="KAK9223481.1"/>
    <property type="molecule type" value="Genomic_DNA"/>
</dbReference>
<feature type="repeat" description="PPR" evidence="2">
    <location>
        <begin position="829"/>
        <end position="863"/>
    </location>
</feature>
<evidence type="ECO:0000313" key="4">
    <source>
        <dbReference type="EMBL" id="KAK9223481.1"/>
    </source>
</evidence>
<accession>A0AAP0QZ73</accession>
<organism evidence="4 5">
    <name type="scientific">Citrus x changshan-huyou</name>
    <dbReference type="NCBI Taxonomy" id="2935761"/>
    <lineage>
        <taxon>Eukaryota</taxon>
        <taxon>Viridiplantae</taxon>
        <taxon>Streptophyta</taxon>
        <taxon>Embryophyta</taxon>
        <taxon>Tracheophyta</taxon>
        <taxon>Spermatophyta</taxon>
        <taxon>Magnoliopsida</taxon>
        <taxon>eudicotyledons</taxon>
        <taxon>Gunneridae</taxon>
        <taxon>Pentapetalae</taxon>
        <taxon>rosids</taxon>
        <taxon>malvids</taxon>
        <taxon>Sapindales</taxon>
        <taxon>Rutaceae</taxon>
        <taxon>Aurantioideae</taxon>
        <taxon>Citrus</taxon>
    </lineage>
</organism>
<comment type="caution">
    <text evidence="4">The sequence shown here is derived from an EMBL/GenBank/DDBJ whole genome shotgun (WGS) entry which is preliminary data.</text>
</comment>
<dbReference type="InterPro" id="IPR011990">
    <property type="entry name" value="TPR-like_helical_dom_sf"/>
</dbReference>
<dbReference type="GO" id="GO:0009658">
    <property type="term" value="P:chloroplast organization"/>
    <property type="evidence" value="ECO:0007669"/>
    <property type="project" value="InterPro"/>
</dbReference>
<evidence type="ECO:0000256" key="2">
    <source>
        <dbReference type="PROSITE-ProRule" id="PRU00708"/>
    </source>
</evidence>
<dbReference type="PANTHER" id="PTHR46935">
    <property type="entry name" value="OS01G0674700 PROTEIN"/>
    <property type="match status" value="1"/>
</dbReference>
<dbReference type="Pfam" id="PF01535">
    <property type="entry name" value="PPR"/>
    <property type="match status" value="4"/>
</dbReference>
<evidence type="ECO:0000256" key="1">
    <source>
        <dbReference type="ARBA" id="ARBA00022737"/>
    </source>
</evidence>
<dbReference type="Pfam" id="PF13041">
    <property type="entry name" value="PPR_2"/>
    <property type="match status" value="1"/>
</dbReference>
<feature type="region of interest" description="Disordered" evidence="3">
    <location>
        <begin position="110"/>
        <end position="142"/>
    </location>
</feature>
<dbReference type="SUPFAM" id="SSF48452">
    <property type="entry name" value="TPR-like"/>
    <property type="match status" value="1"/>
</dbReference>
<feature type="repeat" description="PPR" evidence="2">
    <location>
        <begin position="725"/>
        <end position="759"/>
    </location>
</feature>